<gene>
    <name evidence="3" type="ORF">SAMN04488691_106235</name>
</gene>
<feature type="region of interest" description="Disordered" evidence="1">
    <location>
        <begin position="238"/>
        <end position="278"/>
    </location>
</feature>
<feature type="transmembrane region" description="Helical" evidence="2">
    <location>
        <begin position="132"/>
        <end position="154"/>
    </location>
</feature>
<feature type="transmembrane region" description="Helical" evidence="2">
    <location>
        <begin position="76"/>
        <end position="97"/>
    </location>
</feature>
<evidence type="ECO:0000256" key="2">
    <source>
        <dbReference type="SAM" id="Phobius"/>
    </source>
</evidence>
<reference evidence="3 4" key="1">
    <citation type="submission" date="2016-10" db="EMBL/GenBank/DDBJ databases">
        <authorList>
            <person name="de Groot N.N."/>
        </authorList>
    </citation>
    <scope>NUCLEOTIDE SEQUENCE [LARGE SCALE GENOMIC DNA]</scope>
    <source>
        <strain evidence="3 4">CDM_5</strain>
    </source>
</reference>
<name>A0A1H7S225_HALLR</name>
<accession>A0A1H7S225</accession>
<evidence type="ECO:0000256" key="1">
    <source>
        <dbReference type="SAM" id="MobiDB-lite"/>
    </source>
</evidence>
<feature type="compositionally biased region" description="Polar residues" evidence="1">
    <location>
        <begin position="251"/>
        <end position="261"/>
    </location>
</feature>
<feature type="compositionally biased region" description="Basic residues" evidence="1">
    <location>
        <begin position="267"/>
        <end position="278"/>
    </location>
</feature>
<evidence type="ECO:0000313" key="4">
    <source>
        <dbReference type="Proteomes" id="UP000183894"/>
    </source>
</evidence>
<proteinExistence type="predicted"/>
<protein>
    <submittedName>
        <fullName evidence="3">Uncharacterized protein</fullName>
    </submittedName>
</protein>
<dbReference type="EMBL" id="FOAD01000006">
    <property type="protein sequence ID" value="SEL65864.1"/>
    <property type="molecule type" value="Genomic_DNA"/>
</dbReference>
<dbReference type="Proteomes" id="UP000183894">
    <property type="component" value="Unassembled WGS sequence"/>
</dbReference>
<feature type="transmembrane region" description="Helical" evidence="2">
    <location>
        <begin position="45"/>
        <end position="64"/>
    </location>
</feature>
<keyword evidence="2" id="KW-0472">Membrane</keyword>
<keyword evidence="2" id="KW-0812">Transmembrane</keyword>
<keyword evidence="2" id="KW-1133">Transmembrane helix</keyword>
<feature type="transmembrane region" description="Helical" evidence="2">
    <location>
        <begin position="21"/>
        <end position="39"/>
    </location>
</feature>
<dbReference type="AlphaFoldDB" id="A0A1H7S225"/>
<evidence type="ECO:0000313" key="3">
    <source>
        <dbReference type="EMBL" id="SEL65864.1"/>
    </source>
</evidence>
<sequence>MSQPAQTGLRRFVRSRRLNAVLAWLFAGFLVAVAIGSVVTGGSLVWGGFAAAVAVLVVVPAVSFREPSAMLPWEVVALASLPLVSRVLVSGQTIGGFAFTGRLSTYLAVAAVALIVAVELDVFTPVRMNRTFAVFFVVIATMAAAGVWAVVQWLSDLYLGTQLLFNGRPDPVIEEAMMWDFVAATVAGLFAGYSSSTTSAAGRGRKSGFRPTSPTWASRATLLPGATPLTRAVVSAATGVRRDENPRTPPHQLTSPATTLASDAGHPHRSRLHRSRQR</sequence>
<feature type="transmembrane region" description="Helical" evidence="2">
    <location>
        <begin position="103"/>
        <end position="120"/>
    </location>
</feature>
<feature type="transmembrane region" description="Helical" evidence="2">
    <location>
        <begin position="176"/>
        <end position="196"/>
    </location>
</feature>
<organism evidence="3 4">
    <name type="scientific">Haloferax larsenii</name>
    <dbReference type="NCBI Taxonomy" id="302484"/>
    <lineage>
        <taxon>Archaea</taxon>
        <taxon>Methanobacteriati</taxon>
        <taxon>Methanobacteriota</taxon>
        <taxon>Stenosarchaea group</taxon>
        <taxon>Halobacteria</taxon>
        <taxon>Halobacteriales</taxon>
        <taxon>Haloferacaceae</taxon>
        <taxon>Haloferax</taxon>
    </lineage>
</organism>